<reference evidence="2" key="1">
    <citation type="journal article" date="2023" name="Front. Plant Sci.">
        <title>Chromosomal-level genome assembly of Melastoma candidum provides insights into trichome evolution.</title>
        <authorList>
            <person name="Zhong Y."/>
            <person name="Wu W."/>
            <person name="Sun C."/>
            <person name="Zou P."/>
            <person name="Liu Y."/>
            <person name="Dai S."/>
            <person name="Zhou R."/>
        </authorList>
    </citation>
    <scope>NUCLEOTIDE SEQUENCE [LARGE SCALE GENOMIC DNA]</scope>
</reference>
<comment type="caution">
    <text evidence="1">The sequence shown here is derived from an EMBL/GenBank/DDBJ whole genome shotgun (WGS) entry which is preliminary data.</text>
</comment>
<dbReference type="Proteomes" id="UP001057402">
    <property type="component" value="Chromosome 2"/>
</dbReference>
<sequence length="773" mass="83079">MRNFPRKAAMETGSTSKPAKKHPEMERGREREREGERERVGDGSASALRIERFVPRTDHNPRELRSWAKRTGFVSNFSGESNVSGTAATDRVDGGTRFGVQGGRGGGSSLARQGNDGGVVGGSRVGVGREIGPDGVNRGDVQMMTGVGEEGGLRGEVKDEGRKNSDSNAGANVNGTERPVAKVNGNGAGGPGVQGRVLVPAESEGQEEKGREDVEINVFPVDGEEQEIEWWGRPPGLRLGLSDKPGIVPTIYYGLQHYLSLAGSLIFIPIIMVPTMGGSDRDIATVISTMLFVSGITTIMYSLFGTRLPLVQGSSFVFLAPALAIINSRDYRNLTEHKFRHIMRELQGAIIVSSIFQSILGFSGLMSLLVRFLNPIVVAPTIASIGLAFFSFGFPQAGSCVEISVPLIALALLFSLHLRGISIFGHRLFQIYAVPFSVMGIWAYAFFLTAGGAYNYKGCNPDIPTSNILIDSCRKHSYTMKRCRTDASNAWETASWVGVPYPFQWGVPIFSSRTCIIMVIASLVASVDSVGTYHAASLLAVSKPPTRGIVSRGIALEGLCSLLAGLWGTGTGSTTLTENVYTISSTQVANRRVVQVGAIFLIFFSFIGKVGGILASIPQALAASILCFEWAVVVALGLLNLQHTRMSSFRNMIIVGVSLFLGFSIPSYFQQYQPTTSLMVPSYLVPFSAASDGPFSSGSQVDFAMNALLSLNMVVTFLVALVLDNTVPGNREGRGVYNWSSRADISSDPSLLADYSLPRRFSGIFFCSRCLGP</sequence>
<organism evidence="1 2">
    <name type="scientific">Melastoma candidum</name>
    <dbReference type="NCBI Taxonomy" id="119954"/>
    <lineage>
        <taxon>Eukaryota</taxon>
        <taxon>Viridiplantae</taxon>
        <taxon>Streptophyta</taxon>
        <taxon>Embryophyta</taxon>
        <taxon>Tracheophyta</taxon>
        <taxon>Spermatophyta</taxon>
        <taxon>Magnoliopsida</taxon>
        <taxon>eudicotyledons</taxon>
        <taxon>Gunneridae</taxon>
        <taxon>Pentapetalae</taxon>
        <taxon>rosids</taxon>
        <taxon>malvids</taxon>
        <taxon>Myrtales</taxon>
        <taxon>Melastomataceae</taxon>
        <taxon>Melastomatoideae</taxon>
        <taxon>Melastomateae</taxon>
        <taxon>Melastoma</taxon>
    </lineage>
</organism>
<protein>
    <submittedName>
        <fullName evidence="1">Uncharacterized protein</fullName>
    </submittedName>
</protein>
<proteinExistence type="predicted"/>
<dbReference type="EMBL" id="CM042881">
    <property type="protein sequence ID" value="KAI4385255.1"/>
    <property type="molecule type" value="Genomic_DNA"/>
</dbReference>
<gene>
    <name evidence="1" type="ORF">MLD38_003303</name>
</gene>
<keyword evidence="2" id="KW-1185">Reference proteome</keyword>
<evidence type="ECO:0000313" key="1">
    <source>
        <dbReference type="EMBL" id="KAI4385255.1"/>
    </source>
</evidence>
<evidence type="ECO:0000313" key="2">
    <source>
        <dbReference type="Proteomes" id="UP001057402"/>
    </source>
</evidence>
<accession>A0ACB9S266</accession>
<name>A0ACB9S266_9MYRT</name>